<dbReference type="OrthoDB" id="45365at2759"/>
<dbReference type="Proteomes" id="UP000017836">
    <property type="component" value="Unassembled WGS sequence"/>
</dbReference>
<accession>W1PXH1</accession>
<dbReference type="HOGENOM" id="CLU_028510_1_1_1"/>
<dbReference type="PANTHER" id="PTHR46344">
    <property type="entry name" value="OS02G0202900 PROTEIN"/>
    <property type="match status" value="1"/>
</dbReference>
<dbReference type="InterPro" id="IPR006652">
    <property type="entry name" value="Kelch_1"/>
</dbReference>
<dbReference type="CDD" id="cd22152">
    <property type="entry name" value="F-box_AtAFR-like"/>
    <property type="match status" value="1"/>
</dbReference>
<dbReference type="Pfam" id="PF01344">
    <property type="entry name" value="Kelch_1"/>
    <property type="match status" value="1"/>
</dbReference>
<protein>
    <recommendedName>
        <fullName evidence="6">F-box domain-containing protein</fullName>
    </recommendedName>
</protein>
<dbReference type="InterPro" id="IPR015915">
    <property type="entry name" value="Kelch-typ_b-propeller"/>
</dbReference>
<dbReference type="Gramene" id="ERN12566">
    <property type="protein sequence ID" value="ERN12566"/>
    <property type="gene ID" value="AMTR_s00025p00211260"/>
</dbReference>
<organism evidence="4 5">
    <name type="scientific">Amborella trichopoda</name>
    <dbReference type="NCBI Taxonomy" id="13333"/>
    <lineage>
        <taxon>Eukaryota</taxon>
        <taxon>Viridiplantae</taxon>
        <taxon>Streptophyta</taxon>
        <taxon>Embryophyta</taxon>
        <taxon>Tracheophyta</taxon>
        <taxon>Spermatophyta</taxon>
        <taxon>Magnoliopsida</taxon>
        <taxon>Amborellales</taxon>
        <taxon>Amborellaceae</taxon>
        <taxon>Amborella</taxon>
    </lineage>
</organism>
<dbReference type="eggNOG" id="KOG1072">
    <property type="taxonomic scope" value="Eukaryota"/>
</dbReference>
<name>W1PXH1_AMBTC</name>
<keyword evidence="1" id="KW-0880">Kelch repeat</keyword>
<dbReference type="SUPFAM" id="SSF117281">
    <property type="entry name" value="Kelch motif"/>
    <property type="match status" value="1"/>
</dbReference>
<evidence type="ECO:0000256" key="1">
    <source>
        <dbReference type="ARBA" id="ARBA00022441"/>
    </source>
</evidence>
<dbReference type="AlphaFoldDB" id="W1PXH1"/>
<dbReference type="OMA" id="STECWEG"/>
<evidence type="ECO:0008006" key="6">
    <source>
        <dbReference type="Google" id="ProtNLM"/>
    </source>
</evidence>
<dbReference type="KEGG" id="atr:18440784"/>
<dbReference type="SMART" id="SM00612">
    <property type="entry name" value="Kelch"/>
    <property type="match status" value="2"/>
</dbReference>
<dbReference type="PANTHER" id="PTHR46344:SF27">
    <property type="entry name" value="KELCH REPEAT SUPERFAMILY PROTEIN"/>
    <property type="match status" value="1"/>
</dbReference>
<evidence type="ECO:0000256" key="2">
    <source>
        <dbReference type="ARBA" id="ARBA00022737"/>
    </source>
</evidence>
<keyword evidence="5" id="KW-1185">Reference proteome</keyword>
<gene>
    <name evidence="4" type="ORF">AMTR_s00025p00211260</name>
</gene>
<keyword evidence="2" id="KW-0677">Repeat</keyword>
<feature type="compositionally biased region" description="Polar residues" evidence="3">
    <location>
        <begin position="1"/>
        <end position="14"/>
    </location>
</feature>
<sequence>MAASSSRDLPQVSSEEGDIKVGGESSLSMDEEILIPGLSNDVAILCLVRLSRAVIPIARSVCSAWKQLLDSDEYPLLRKEAGKAEGWIYVLPEHPSGNIFKAFNPKLNKWYDLPRLPGFGDGSESLASSWEGFSCVAVEDMLFIMGGIYRYPDSRTGVVTGIMKIYHSRLNKWLEGVSMMTPRSWFAAASIGKRIYVAGGQGRTGFLSTCEFYDVEMNAWFTAPNMACVRSSCRGIAYEGRFWVLGGEFERHQHGLRPVKGSAEVYDAKSGKWVLVREMCVDIHKVPWPCTIQEGKLLTLYRDRIMSYDVDQNRWEDMGKTWASMPYGTAFESVGGCVFGIGGLAFIASRPMMSKNLSSVHSSNLSRSGLCSVTWKKCADIPGASGTILASCVLYL</sequence>
<dbReference type="Gene3D" id="2.120.10.80">
    <property type="entry name" value="Kelch-type beta propeller"/>
    <property type="match status" value="1"/>
</dbReference>
<evidence type="ECO:0000256" key="3">
    <source>
        <dbReference type="SAM" id="MobiDB-lite"/>
    </source>
</evidence>
<evidence type="ECO:0000313" key="4">
    <source>
        <dbReference type="EMBL" id="ERN12566.1"/>
    </source>
</evidence>
<evidence type="ECO:0000313" key="5">
    <source>
        <dbReference type="Proteomes" id="UP000017836"/>
    </source>
</evidence>
<reference evidence="5" key="1">
    <citation type="journal article" date="2013" name="Science">
        <title>The Amborella genome and the evolution of flowering plants.</title>
        <authorList>
            <consortium name="Amborella Genome Project"/>
        </authorList>
    </citation>
    <scope>NUCLEOTIDE SEQUENCE [LARGE SCALE GENOMIC DNA]</scope>
</reference>
<feature type="region of interest" description="Disordered" evidence="3">
    <location>
        <begin position="1"/>
        <end position="22"/>
    </location>
</feature>
<dbReference type="EMBL" id="KI392614">
    <property type="protein sequence ID" value="ERN12566.1"/>
    <property type="molecule type" value="Genomic_DNA"/>
</dbReference>
<proteinExistence type="predicted"/>